<evidence type="ECO:0000313" key="1">
    <source>
        <dbReference type="EMBL" id="KKL95604.1"/>
    </source>
</evidence>
<accession>A0A0F9G9R1</accession>
<comment type="caution">
    <text evidence="1">The sequence shown here is derived from an EMBL/GenBank/DDBJ whole genome shotgun (WGS) entry which is preliminary data.</text>
</comment>
<dbReference type="AlphaFoldDB" id="A0A0F9G9R1"/>
<reference evidence="1" key="1">
    <citation type="journal article" date="2015" name="Nature">
        <title>Complex archaea that bridge the gap between prokaryotes and eukaryotes.</title>
        <authorList>
            <person name="Spang A."/>
            <person name="Saw J.H."/>
            <person name="Jorgensen S.L."/>
            <person name="Zaremba-Niedzwiedzka K."/>
            <person name="Martijn J."/>
            <person name="Lind A.E."/>
            <person name="van Eijk R."/>
            <person name="Schleper C."/>
            <person name="Guy L."/>
            <person name="Ettema T.J."/>
        </authorList>
    </citation>
    <scope>NUCLEOTIDE SEQUENCE</scope>
</reference>
<proteinExistence type="predicted"/>
<protein>
    <submittedName>
        <fullName evidence="1">Uncharacterized protein</fullName>
    </submittedName>
</protein>
<gene>
    <name evidence="1" type="ORF">LCGC14_1852970</name>
</gene>
<sequence>IWGMQHIGGQFIFRFFPMFGQTGILTSRCVAALSNSEQHLVMTGDDLVVHNGQEMESVITKRWRRFINDNLDPTNFANSYVVGNPLADEMWFCFPEIGATFPTLAVVLGVKDGAIGVRELSDAAFLAQGVVSVTGAAETWDSDSDSWDSDTTRWNERGFFPQALTLLQTDPTNTKLFQLDKSDQFDGSDMTSFIERQGIALAGVDREGNPKVDVTIRKLQDVFG</sequence>
<name>A0A0F9G9R1_9ZZZZ</name>
<feature type="non-terminal residue" evidence="1">
    <location>
        <position position="1"/>
    </location>
</feature>
<dbReference type="EMBL" id="LAZR01018636">
    <property type="protein sequence ID" value="KKL95604.1"/>
    <property type="molecule type" value="Genomic_DNA"/>
</dbReference>
<organism evidence="1">
    <name type="scientific">marine sediment metagenome</name>
    <dbReference type="NCBI Taxonomy" id="412755"/>
    <lineage>
        <taxon>unclassified sequences</taxon>
        <taxon>metagenomes</taxon>
        <taxon>ecological metagenomes</taxon>
    </lineage>
</organism>